<organism evidence="11 12">
    <name type="scientific">Streptomyces lavendofoliae</name>
    <dbReference type="NCBI Taxonomy" id="67314"/>
    <lineage>
        <taxon>Bacteria</taxon>
        <taxon>Bacillati</taxon>
        <taxon>Actinomycetota</taxon>
        <taxon>Actinomycetes</taxon>
        <taxon>Kitasatosporales</taxon>
        <taxon>Streptomycetaceae</taxon>
        <taxon>Streptomyces</taxon>
    </lineage>
</organism>
<keyword evidence="11" id="KW-0121">Carboxypeptidase</keyword>
<keyword evidence="9" id="KW-0732">Signal</keyword>
<feature type="signal peptide" evidence="9">
    <location>
        <begin position="1"/>
        <end position="31"/>
    </location>
</feature>
<dbReference type="PANTHER" id="PTHR11705:SF143">
    <property type="entry name" value="SLL0236 PROTEIN"/>
    <property type="match status" value="1"/>
</dbReference>
<dbReference type="PROSITE" id="PS52035">
    <property type="entry name" value="PEPTIDASE_M14"/>
    <property type="match status" value="1"/>
</dbReference>
<dbReference type="GO" id="GO:0005615">
    <property type="term" value="C:extracellular space"/>
    <property type="evidence" value="ECO:0007669"/>
    <property type="project" value="TreeGrafter"/>
</dbReference>
<evidence type="ECO:0000313" key="12">
    <source>
        <dbReference type="Proteomes" id="UP000636661"/>
    </source>
</evidence>
<feature type="active site" description="Proton donor/acceptor" evidence="7">
    <location>
        <position position="292"/>
    </location>
</feature>
<dbReference type="Pfam" id="PF00246">
    <property type="entry name" value="Peptidase_M14"/>
    <property type="match status" value="1"/>
</dbReference>
<dbReference type="GO" id="GO:0004181">
    <property type="term" value="F:metallocarboxypeptidase activity"/>
    <property type="evidence" value="ECO:0007669"/>
    <property type="project" value="InterPro"/>
</dbReference>
<dbReference type="AlphaFoldDB" id="A0A918HTN6"/>
<dbReference type="RefSeq" id="WP_189548878.1">
    <property type="nucleotide sequence ID" value="NZ_BMTP01000002.1"/>
</dbReference>
<feature type="chain" id="PRO_5037756191" evidence="9">
    <location>
        <begin position="32"/>
        <end position="440"/>
    </location>
</feature>
<dbReference type="InterPro" id="IPR000834">
    <property type="entry name" value="Peptidase_M14"/>
</dbReference>
<dbReference type="SUPFAM" id="SSF53187">
    <property type="entry name" value="Zn-dependent exopeptidases"/>
    <property type="match status" value="1"/>
</dbReference>
<accession>A0A918HTN6</accession>
<evidence type="ECO:0000256" key="6">
    <source>
        <dbReference type="ARBA" id="ARBA00023049"/>
    </source>
</evidence>
<evidence type="ECO:0000256" key="2">
    <source>
        <dbReference type="ARBA" id="ARBA00005988"/>
    </source>
</evidence>
<comment type="cofactor">
    <cofactor evidence="1">
        <name>Zn(2+)</name>
        <dbReference type="ChEBI" id="CHEBI:29105"/>
    </cofactor>
</comment>
<feature type="region of interest" description="Disordered" evidence="8">
    <location>
        <begin position="352"/>
        <end position="373"/>
    </location>
</feature>
<gene>
    <name evidence="11" type="ORF">GCM10010274_06260</name>
</gene>
<dbReference type="GO" id="GO:0008270">
    <property type="term" value="F:zinc ion binding"/>
    <property type="evidence" value="ECO:0007669"/>
    <property type="project" value="InterPro"/>
</dbReference>
<dbReference type="Gene3D" id="3.40.630.10">
    <property type="entry name" value="Zn peptidases"/>
    <property type="match status" value="1"/>
</dbReference>
<reference evidence="11" key="2">
    <citation type="submission" date="2020-09" db="EMBL/GenBank/DDBJ databases">
        <authorList>
            <person name="Sun Q."/>
            <person name="Ohkuma M."/>
        </authorList>
    </citation>
    <scope>NUCLEOTIDE SEQUENCE</scope>
    <source>
        <strain evidence="11">JCM 4391</strain>
    </source>
</reference>
<evidence type="ECO:0000256" key="3">
    <source>
        <dbReference type="ARBA" id="ARBA00022670"/>
    </source>
</evidence>
<keyword evidence="12" id="KW-1185">Reference proteome</keyword>
<keyword evidence="4" id="KW-0378">Hydrolase</keyword>
<evidence type="ECO:0000259" key="10">
    <source>
        <dbReference type="PROSITE" id="PS52035"/>
    </source>
</evidence>
<evidence type="ECO:0000313" key="11">
    <source>
        <dbReference type="EMBL" id="GGU22718.1"/>
    </source>
</evidence>
<name>A0A918HTN6_9ACTN</name>
<keyword evidence="5" id="KW-0862">Zinc</keyword>
<dbReference type="GO" id="GO:0006508">
    <property type="term" value="P:proteolysis"/>
    <property type="evidence" value="ECO:0007669"/>
    <property type="project" value="UniProtKB-KW"/>
</dbReference>
<reference evidence="11" key="1">
    <citation type="journal article" date="2014" name="Int. J. Syst. Evol. Microbiol.">
        <title>Complete genome sequence of Corynebacterium casei LMG S-19264T (=DSM 44701T), isolated from a smear-ripened cheese.</title>
        <authorList>
            <consortium name="US DOE Joint Genome Institute (JGI-PGF)"/>
            <person name="Walter F."/>
            <person name="Albersmeier A."/>
            <person name="Kalinowski J."/>
            <person name="Ruckert C."/>
        </authorList>
    </citation>
    <scope>NUCLEOTIDE SEQUENCE</scope>
    <source>
        <strain evidence="11">JCM 4391</strain>
    </source>
</reference>
<comment type="caution">
    <text evidence="11">The sequence shown here is derived from an EMBL/GenBank/DDBJ whole genome shotgun (WGS) entry which is preliminary data.</text>
</comment>
<dbReference type="PANTHER" id="PTHR11705">
    <property type="entry name" value="PROTEASE FAMILY M14 CARBOXYPEPTIDASE A,B"/>
    <property type="match status" value="1"/>
</dbReference>
<dbReference type="SMART" id="SM00631">
    <property type="entry name" value="Zn_pept"/>
    <property type="match status" value="1"/>
</dbReference>
<evidence type="ECO:0000256" key="7">
    <source>
        <dbReference type="PROSITE-ProRule" id="PRU01379"/>
    </source>
</evidence>
<proteinExistence type="inferred from homology"/>
<comment type="similarity">
    <text evidence="2 7">Belongs to the peptidase M14 family.</text>
</comment>
<sequence length="440" mass="46944">MTPRARRARALAVTVTATALALPLINASAQASPAPPASPPRTGFESSAGARWTGQDEERRFLTAVDRASDRVSMTRIGTTRQGRPLQLVRVSTAPGTAPGTTTVLLICSQHGDEPSGREACLTTVRDLAYAKDRATLRFLARTTVLVVPTANPDGRAADTRGNADGVDVNRDHLALATAEARALAAVLRDHRPDVVYDLHEYGATPPYYDKDLLALWPRNPNTDARVHDEAHTLSESYVRPAAERAGFDSGVYGIWTDPVTGEPVKQVAGDGQERILRNTAGLKHAVGLLVETRVDPLTPEERNDPALNNRRRVNSQLAALDGLFGHVGDRRAAIGAATTTARLAGLRDRGPIHLGGADNDPPEPAETLQDPPCGYRLDPAQYAGVKDELALHGVAVRADGDGGDGVLVPLRQSRRALVPLLLDTRAAYHLAEGRPVAAC</sequence>
<protein>
    <submittedName>
        <fullName evidence="11">Carboxypeptidase</fullName>
    </submittedName>
</protein>
<keyword evidence="6" id="KW-0482">Metalloprotease</keyword>
<dbReference type="Proteomes" id="UP000636661">
    <property type="component" value="Unassembled WGS sequence"/>
</dbReference>
<evidence type="ECO:0000256" key="9">
    <source>
        <dbReference type="SAM" id="SignalP"/>
    </source>
</evidence>
<feature type="domain" description="Peptidase M14" evidence="10">
    <location>
        <begin position="51"/>
        <end position="328"/>
    </location>
</feature>
<dbReference type="EMBL" id="BMTP01000002">
    <property type="protein sequence ID" value="GGU22718.1"/>
    <property type="molecule type" value="Genomic_DNA"/>
</dbReference>
<evidence type="ECO:0000256" key="4">
    <source>
        <dbReference type="ARBA" id="ARBA00022801"/>
    </source>
</evidence>
<feature type="region of interest" description="Disordered" evidence="8">
    <location>
        <begin position="29"/>
        <end position="56"/>
    </location>
</feature>
<dbReference type="CDD" id="cd06242">
    <property type="entry name" value="M14-like"/>
    <property type="match status" value="1"/>
</dbReference>
<evidence type="ECO:0000256" key="8">
    <source>
        <dbReference type="SAM" id="MobiDB-lite"/>
    </source>
</evidence>
<keyword evidence="3" id="KW-0645">Protease</keyword>
<evidence type="ECO:0000256" key="1">
    <source>
        <dbReference type="ARBA" id="ARBA00001947"/>
    </source>
</evidence>
<evidence type="ECO:0000256" key="5">
    <source>
        <dbReference type="ARBA" id="ARBA00022833"/>
    </source>
</evidence>